<keyword evidence="8 13" id="KW-1133">Transmembrane helix</keyword>
<keyword evidence="9" id="KW-0811">Translocation</keyword>
<sequence length="189" mass="18989">MGTIGGGIVHSYKGYRNAPSGYTRKIVSAMANCRQRAPLVGGAFAIWGGMFTAVDCTLVFARQKEDPWNSITSGAITGAVLAVRHGPAAMVGQAIVGGVILAIIEGLGIMMNRFAPMLMQPPPDSQSDAPGFGGGGGPSSGDGGSGGFGLFSMFGSNSSNSSSDTTTSGSTSTSVSGGTTTSKGDFMFQ</sequence>
<keyword evidence="11 13" id="KW-0472">Membrane</keyword>
<dbReference type="OrthoDB" id="2261329at2759"/>
<accession>A0A504Z5C1</accession>
<comment type="caution">
    <text evidence="14">The sequence shown here is derived from an EMBL/GenBank/DDBJ whole genome shotgun (WGS) entry which is preliminary data.</text>
</comment>
<feature type="transmembrane region" description="Helical" evidence="13">
    <location>
        <begin position="90"/>
        <end position="110"/>
    </location>
</feature>
<keyword evidence="10" id="KW-0496">Mitochondrion</keyword>
<organism evidence="14 15">
    <name type="scientific">Fasciola gigantica</name>
    <name type="common">Giant liver fluke</name>
    <dbReference type="NCBI Taxonomy" id="46835"/>
    <lineage>
        <taxon>Eukaryota</taxon>
        <taxon>Metazoa</taxon>
        <taxon>Spiralia</taxon>
        <taxon>Lophotrochozoa</taxon>
        <taxon>Platyhelminthes</taxon>
        <taxon>Trematoda</taxon>
        <taxon>Digenea</taxon>
        <taxon>Plagiorchiida</taxon>
        <taxon>Echinostomata</taxon>
        <taxon>Echinostomatoidea</taxon>
        <taxon>Fasciolidae</taxon>
        <taxon>Fasciola</taxon>
    </lineage>
</organism>
<dbReference type="Pfam" id="PF02466">
    <property type="entry name" value="Tim17"/>
    <property type="match status" value="1"/>
</dbReference>
<evidence type="ECO:0000256" key="3">
    <source>
        <dbReference type="ARBA" id="ARBA00008444"/>
    </source>
</evidence>
<dbReference type="PANTHER" id="PTHR10485">
    <property type="entry name" value="MITOCHONDRIAL IMPORT INNER MEMBRANE TRANSLOCASE SUBUNIT TIM-17"/>
    <property type="match status" value="1"/>
</dbReference>
<evidence type="ECO:0000256" key="12">
    <source>
        <dbReference type="SAM" id="MobiDB-lite"/>
    </source>
</evidence>
<comment type="subcellular location">
    <subcellularLocation>
        <location evidence="2">Mitochondrion inner membrane</location>
        <topology evidence="2">Multi-pass membrane protein</topology>
    </subcellularLocation>
</comment>
<evidence type="ECO:0000256" key="2">
    <source>
        <dbReference type="ARBA" id="ARBA00004448"/>
    </source>
</evidence>
<evidence type="ECO:0000313" key="14">
    <source>
        <dbReference type="EMBL" id="TPP65138.1"/>
    </source>
</evidence>
<name>A0A504Z5C1_FASGI</name>
<feature type="compositionally biased region" description="Gly residues" evidence="12">
    <location>
        <begin position="131"/>
        <end position="149"/>
    </location>
</feature>
<evidence type="ECO:0000256" key="7">
    <source>
        <dbReference type="ARBA" id="ARBA00022927"/>
    </source>
</evidence>
<comment type="function">
    <text evidence="1">Essential component of the TIM23 complex, a complex that mediates the translocation of transit peptide-containing proteins across the mitochondrial inner membrane.</text>
</comment>
<feature type="region of interest" description="Disordered" evidence="12">
    <location>
        <begin position="119"/>
        <end position="189"/>
    </location>
</feature>
<protein>
    <submittedName>
        <fullName evidence="14">Mitochondrial import inner membrane translocase</fullName>
    </submittedName>
</protein>
<feature type="transmembrane region" description="Helical" evidence="13">
    <location>
        <begin position="39"/>
        <end position="61"/>
    </location>
</feature>
<dbReference type="PANTHER" id="PTHR10485:SF0">
    <property type="entry name" value="AT05822P-RELATED"/>
    <property type="match status" value="1"/>
</dbReference>
<keyword evidence="5 13" id="KW-0812">Transmembrane</keyword>
<keyword evidence="4" id="KW-0813">Transport</keyword>
<keyword evidence="15" id="KW-1185">Reference proteome</keyword>
<evidence type="ECO:0000256" key="10">
    <source>
        <dbReference type="ARBA" id="ARBA00023128"/>
    </source>
</evidence>
<evidence type="ECO:0000256" key="11">
    <source>
        <dbReference type="ARBA" id="ARBA00023136"/>
    </source>
</evidence>
<dbReference type="Proteomes" id="UP000316759">
    <property type="component" value="Unassembled WGS sequence"/>
</dbReference>
<dbReference type="GO" id="GO:0008320">
    <property type="term" value="F:protein transmembrane transporter activity"/>
    <property type="evidence" value="ECO:0007669"/>
    <property type="project" value="TreeGrafter"/>
</dbReference>
<evidence type="ECO:0000256" key="8">
    <source>
        <dbReference type="ARBA" id="ARBA00022989"/>
    </source>
</evidence>
<comment type="similarity">
    <text evidence="3">Belongs to the Tim17/Tim22/Tim23 family.</text>
</comment>
<evidence type="ECO:0000313" key="15">
    <source>
        <dbReference type="Proteomes" id="UP000316759"/>
    </source>
</evidence>
<evidence type="ECO:0000256" key="4">
    <source>
        <dbReference type="ARBA" id="ARBA00022448"/>
    </source>
</evidence>
<evidence type="ECO:0000256" key="6">
    <source>
        <dbReference type="ARBA" id="ARBA00022792"/>
    </source>
</evidence>
<keyword evidence="7" id="KW-0653">Protein transport</keyword>
<dbReference type="AlphaFoldDB" id="A0A504Z5C1"/>
<evidence type="ECO:0000256" key="9">
    <source>
        <dbReference type="ARBA" id="ARBA00023010"/>
    </source>
</evidence>
<dbReference type="STRING" id="46835.A0A504Z5C1"/>
<feature type="compositionally biased region" description="Low complexity" evidence="12">
    <location>
        <begin position="150"/>
        <end position="182"/>
    </location>
</feature>
<keyword evidence="6" id="KW-0999">Mitochondrion inner membrane</keyword>
<evidence type="ECO:0000256" key="13">
    <source>
        <dbReference type="SAM" id="Phobius"/>
    </source>
</evidence>
<evidence type="ECO:0000256" key="1">
    <source>
        <dbReference type="ARBA" id="ARBA00002959"/>
    </source>
</evidence>
<gene>
    <name evidence="14" type="ORF">FGIG_00474</name>
</gene>
<dbReference type="EMBL" id="SUNJ01003580">
    <property type="protein sequence ID" value="TPP65138.1"/>
    <property type="molecule type" value="Genomic_DNA"/>
</dbReference>
<proteinExistence type="inferred from homology"/>
<dbReference type="GO" id="GO:0005744">
    <property type="term" value="C:TIM23 mitochondrial import inner membrane translocase complex"/>
    <property type="evidence" value="ECO:0007669"/>
    <property type="project" value="TreeGrafter"/>
</dbReference>
<reference evidence="14 15" key="1">
    <citation type="submission" date="2019-04" db="EMBL/GenBank/DDBJ databases">
        <title>Annotation for the trematode Fasciola gigantica.</title>
        <authorList>
            <person name="Choi Y.-J."/>
        </authorList>
    </citation>
    <scope>NUCLEOTIDE SEQUENCE [LARGE SCALE GENOMIC DNA]</scope>
    <source>
        <strain evidence="14">Uganda_cow_1</strain>
    </source>
</reference>
<evidence type="ECO:0000256" key="5">
    <source>
        <dbReference type="ARBA" id="ARBA00022692"/>
    </source>
</evidence>
<dbReference type="GO" id="GO:0030150">
    <property type="term" value="P:protein import into mitochondrial matrix"/>
    <property type="evidence" value="ECO:0007669"/>
    <property type="project" value="TreeGrafter"/>
</dbReference>